<evidence type="ECO:0000313" key="1">
    <source>
        <dbReference type="EMBL" id="MDY0408784.1"/>
    </source>
</evidence>
<protein>
    <recommendedName>
        <fullName evidence="3">Spore coat protein YutH</fullName>
    </recommendedName>
</protein>
<evidence type="ECO:0000313" key="2">
    <source>
        <dbReference type="Proteomes" id="UP001275315"/>
    </source>
</evidence>
<organism evidence="1 2">
    <name type="scientific">Paracerasibacillus soli</name>
    <dbReference type="NCBI Taxonomy" id="480284"/>
    <lineage>
        <taxon>Bacteria</taxon>
        <taxon>Bacillati</taxon>
        <taxon>Bacillota</taxon>
        <taxon>Bacilli</taxon>
        <taxon>Bacillales</taxon>
        <taxon>Bacillaceae</taxon>
        <taxon>Paracerasibacillus</taxon>
    </lineage>
</organism>
<reference evidence="1 2" key="1">
    <citation type="submission" date="2023-10" db="EMBL/GenBank/DDBJ databases">
        <title>Virgibacillus soli CC-YMP-6 genome.</title>
        <authorList>
            <person name="Miliotis G."/>
            <person name="Sengupta P."/>
            <person name="Hameed A."/>
            <person name="Chuvochina M."/>
            <person name="Mcdonagh F."/>
            <person name="Simpson A.C."/>
            <person name="Singh N.K."/>
            <person name="Rekha P.D."/>
            <person name="Raman K."/>
            <person name="Hugenholtz P."/>
            <person name="Venkateswaran K."/>
        </authorList>
    </citation>
    <scope>NUCLEOTIDE SEQUENCE [LARGE SCALE GENOMIC DNA]</scope>
    <source>
        <strain evidence="1 2">CC-YMP-6</strain>
    </source>
</reference>
<dbReference type="Proteomes" id="UP001275315">
    <property type="component" value="Unassembled WGS sequence"/>
</dbReference>
<proteinExistence type="predicted"/>
<dbReference type="EMBL" id="JAWDIQ010000001">
    <property type="protein sequence ID" value="MDY0408784.1"/>
    <property type="molecule type" value="Genomic_DNA"/>
</dbReference>
<keyword evidence="2" id="KW-1185">Reference proteome</keyword>
<accession>A0ABU5CQX7</accession>
<sequence length="320" mass="38697">MRQFLKDFYHIDIQNEVTVYGRNGFMDQQYLYFTIPTNDREVIHMEQAALAYYLYENGYENIGIPIQNRFNEWFSQFEGKQYLVIKGKPLKNRTVPSHGQQLAQFHEIASSFQYEPQEISSYGQWKTLWTDKLTAIEYRLQEKAKQQHNHYYQYLMDILPYVIGVSENAIQYMQESESEFRFNKNDQGVISFRRYENQLTDAFMLSADFVYDHAVRDLAEYIRMNYLLEEADNFPIIQTFLREYEQVRPLSIFSWRLLYARLVFPIHFIDSFEAGFYTEDYDKLYHRLTAICKAQSIYEQRLGTFFMICILTLRKWVFRK</sequence>
<name>A0ABU5CQX7_9BACI</name>
<evidence type="ECO:0008006" key="3">
    <source>
        <dbReference type="Google" id="ProtNLM"/>
    </source>
</evidence>
<dbReference type="RefSeq" id="WP_320379492.1">
    <property type="nucleotide sequence ID" value="NZ_JAWDIQ010000001.1"/>
</dbReference>
<dbReference type="Gene3D" id="3.90.1200.10">
    <property type="match status" value="1"/>
</dbReference>
<dbReference type="InterPro" id="IPR047175">
    <property type="entry name" value="CotS-like"/>
</dbReference>
<comment type="caution">
    <text evidence="1">The sequence shown here is derived from an EMBL/GenBank/DDBJ whole genome shotgun (WGS) entry which is preliminary data.</text>
</comment>
<gene>
    <name evidence="1" type="ORF">RWD45_09755</name>
</gene>
<dbReference type="PANTHER" id="PTHR39179">
    <property type="entry name" value="SPORE COAT PROTEIN I"/>
    <property type="match status" value="1"/>
</dbReference>
<dbReference type="PANTHER" id="PTHR39179:SF2">
    <property type="entry name" value="ENDOSPORE COAT-ASSOCIATED PROTEIN YUTH"/>
    <property type="match status" value="1"/>
</dbReference>